<keyword evidence="11" id="KW-0479">Metal-binding</keyword>
<evidence type="ECO:0000256" key="9">
    <source>
        <dbReference type="ARBA" id="ARBA00023136"/>
    </source>
</evidence>
<evidence type="ECO:0000256" key="1">
    <source>
        <dbReference type="ARBA" id="ARBA00004141"/>
    </source>
</evidence>
<organism evidence="16 17">
    <name type="scientific">Prorocentrum cordatum</name>
    <dbReference type="NCBI Taxonomy" id="2364126"/>
    <lineage>
        <taxon>Eukaryota</taxon>
        <taxon>Sar</taxon>
        <taxon>Alveolata</taxon>
        <taxon>Dinophyceae</taxon>
        <taxon>Prorocentrales</taxon>
        <taxon>Prorocentraceae</taxon>
        <taxon>Prorocentrum</taxon>
    </lineage>
</organism>
<gene>
    <name evidence="16" type="ORF">PCOR1329_LOCUS83344</name>
</gene>
<feature type="region of interest" description="Disordered" evidence="13">
    <location>
        <begin position="681"/>
        <end position="756"/>
    </location>
</feature>
<evidence type="ECO:0000256" key="7">
    <source>
        <dbReference type="ARBA" id="ARBA00022989"/>
    </source>
</evidence>
<dbReference type="Pfam" id="PF01007">
    <property type="entry name" value="IRK"/>
    <property type="match status" value="1"/>
</dbReference>
<feature type="compositionally biased region" description="Basic and acidic residues" evidence="13">
    <location>
        <begin position="71"/>
        <end position="82"/>
    </location>
</feature>
<feature type="region of interest" description="Disordered" evidence="13">
    <location>
        <begin position="475"/>
        <end position="525"/>
    </location>
</feature>
<feature type="transmembrane region" description="Helical" evidence="14">
    <location>
        <begin position="327"/>
        <end position="345"/>
    </location>
</feature>
<evidence type="ECO:0000256" key="4">
    <source>
        <dbReference type="ARBA" id="ARBA00022692"/>
    </source>
</evidence>
<feature type="compositionally biased region" description="Low complexity" evidence="13">
    <location>
        <begin position="14"/>
        <end position="24"/>
    </location>
</feature>
<dbReference type="PROSITE" id="PS50157">
    <property type="entry name" value="ZINC_FINGER_C2H2_2"/>
    <property type="match status" value="1"/>
</dbReference>
<dbReference type="InterPro" id="IPR013087">
    <property type="entry name" value="Znf_C2H2_type"/>
</dbReference>
<feature type="transmembrane region" description="Helical" evidence="14">
    <location>
        <begin position="294"/>
        <end position="315"/>
    </location>
</feature>
<evidence type="ECO:0000256" key="6">
    <source>
        <dbReference type="ARBA" id="ARBA00022958"/>
    </source>
</evidence>
<proteinExistence type="inferred from homology"/>
<evidence type="ECO:0000256" key="13">
    <source>
        <dbReference type="SAM" id="MobiDB-lite"/>
    </source>
</evidence>
<keyword evidence="3 12" id="KW-0633">Potassium transport</keyword>
<evidence type="ECO:0000256" key="5">
    <source>
        <dbReference type="ARBA" id="ARBA00022882"/>
    </source>
</evidence>
<keyword evidence="11" id="KW-0862">Zinc</keyword>
<feature type="transmembrane region" description="Helical" evidence="14">
    <location>
        <begin position="357"/>
        <end position="379"/>
    </location>
</feature>
<sequence length="756" mass="83623">MAASMPLSPALGEARGSLSSAPGSRAGGSSGSALPALQRGGSMVMADGRDSRGTPGQQRKRSPRASRSLKNAKEGDSLETFRRKGPQGKHQNPMRHATAMLVEQLLPATEQHNSLKESDLESPQQGSRDFCDDTGLGTPTGSFQRGFRRMLTWRPLSSLWATRRLPDLCDGGEFRIMDRLGPFGQSRGHWAMSSATVKRSKKRPLQAARIRAQSFASSLLDRSARDISLDSDDPSLARTFSPGFGADSAMIAGADVEEGAWAGEDQDGTGEDLDELFMEDIYHAFLDAKWWKQLVVFGMAYVICFICFAILWLLIDKPCGLGLEGTFVRAYLLSVESMLTIGYGVPDPYMKGCWQGAVVLTMQSLTQLIIGACLIGVIFQGLSRPQSRACTIVFSDRAVINSIDGAHYFMFRICDLRIQHALIEPHVRCYCVKRHSRRGWEMIPMRLEQPDDELGASLLLTLPCTVVHRIDRWSPLSPSPPGAREMDGGDRRGWGKSDDARVEPICSKSWPKPRQRQSGAEGGGQDTCLCPTCGESFQTVNMLKRHCLYNAHSDEVSGMPEGVRHRELTDEDLAILGDHDPTREELEEYFNQEDEDGQQANHLEVVVLVEGIEPTTSSTLQARHSYAVGPSVSGDFEWDADFEECCEAVPGRGSKGLVLDLSRFHTLRPRDWQGDTHDVFHLEEGEEEDDETRRARPTRARLPTRPLIRNRSPRRTRKGSACWEPSVEPELQPAARRSGSFSGGSCGDFARHTSEP</sequence>
<name>A0ABN9Y7Z9_9DINO</name>
<dbReference type="InterPro" id="IPR041647">
    <property type="entry name" value="IRK_C"/>
</dbReference>
<evidence type="ECO:0000259" key="15">
    <source>
        <dbReference type="PROSITE" id="PS50157"/>
    </source>
</evidence>
<evidence type="ECO:0000256" key="14">
    <source>
        <dbReference type="SAM" id="Phobius"/>
    </source>
</evidence>
<keyword evidence="5 12" id="KW-0851">Voltage-gated channel</keyword>
<dbReference type="Gene3D" id="2.60.40.1400">
    <property type="entry name" value="G protein-activated inward rectifier potassium channel 1"/>
    <property type="match status" value="1"/>
</dbReference>
<keyword evidence="7 14" id="KW-1133">Transmembrane helix</keyword>
<evidence type="ECO:0000256" key="11">
    <source>
        <dbReference type="PROSITE-ProRule" id="PRU00042"/>
    </source>
</evidence>
<dbReference type="SUPFAM" id="SSF81296">
    <property type="entry name" value="E set domains"/>
    <property type="match status" value="2"/>
</dbReference>
<evidence type="ECO:0000256" key="10">
    <source>
        <dbReference type="ARBA" id="ARBA00023303"/>
    </source>
</evidence>
<dbReference type="InterPro" id="IPR013518">
    <property type="entry name" value="K_chnl_inward-rec_Kir_cyto"/>
</dbReference>
<dbReference type="PRINTS" id="PR01320">
    <property type="entry name" value="KIRCHANNEL"/>
</dbReference>
<dbReference type="EMBL" id="CAUYUJ010022071">
    <property type="protein sequence ID" value="CAK0908745.1"/>
    <property type="molecule type" value="Genomic_DNA"/>
</dbReference>
<protein>
    <recommendedName>
        <fullName evidence="15">C2H2-type domain-containing protein</fullName>
    </recommendedName>
</protein>
<dbReference type="PANTHER" id="PTHR11767">
    <property type="entry name" value="INWARD RECTIFIER POTASSIUM CHANNEL"/>
    <property type="match status" value="1"/>
</dbReference>
<feature type="compositionally biased region" description="Basic and acidic residues" evidence="13">
    <location>
        <begin position="484"/>
        <end position="502"/>
    </location>
</feature>
<keyword evidence="2 12" id="KW-0813">Transport</keyword>
<feature type="domain" description="C2H2-type" evidence="15">
    <location>
        <begin position="528"/>
        <end position="557"/>
    </location>
</feature>
<comment type="similarity">
    <text evidence="12">Belongs to the inward rectifier-type potassium channel (TC 1.A.2.1) family.</text>
</comment>
<keyword evidence="11" id="KW-0863">Zinc-finger</keyword>
<keyword evidence="6 12" id="KW-0630">Potassium</keyword>
<dbReference type="PANTHER" id="PTHR11767:SF103">
    <property type="entry name" value="POTASSIUM CHANNEL INWARDLY RECTIFYING TRANSMEMBRANE DOMAIN-CONTAINING PROTEIN"/>
    <property type="match status" value="1"/>
</dbReference>
<dbReference type="InterPro" id="IPR040445">
    <property type="entry name" value="Kir_TM"/>
</dbReference>
<keyword evidence="9 14" id="KW-0472">Membrane</keyword>
<dbReference type="InterPro" id="IPR016449">
    <property type="entry name" value="K_chnl_inward-rec_Kir"/>
</dbReference>
<dbReference type="Proteomes" id="UP001189429">
    <property type="component" value="Unassembled WGS sequence"/>
</dbReference>
<evidence type="ECO:0000256" key="8">
    <source>
        <dbReference type="ARBA" id="ARBA00023065"/>
    </source>
</evidence>
<comment type="subcellular location">
    <subcellularLocation>
        <location evidence="1 12">Membrane</location>
        <topology evidence="1 12">Multi-pass membrane protein</topology>
    </subcellularLocation>
</comment>
<feature type="region of interest" description="Disordered" evidence="13">
    <location>
        <begin position="111"/>
        <end position="139"/>
    </location>
</feature>
<evidence type="ECO:0000256" key="2">
    <source>
        <dbReference type="ARBA" id="ARBA00022448"/>
    </source>
</evidence>
<keyword evidence="8 12" id="KW-0406">Ion transport</keyword>
<evidence type="ECO:0000313" key="17">
    <source>
        <dbReference type="Proteomes" id="UP001189429"/>
    </source>
</evidence>
<evidence type="ECO:0000313" key="16">
    <source>
        <dbReference type="EMBL" id="CAK0908745.1"/>
    </source>
</evidence>
<dbReference type="PROSITE" id="PS00028">
    <property type="entry name" value="ZINC_FINGER_C2H2_1"/>
    <property type="match status" value="1"/>
</dbReference>
<dbReference type="SUPFAM" id="SSF81324">
    <property type="entry name" value="Voltage-gated potassium channels"/>
    <property type="match status" value="1"/>
</dbReference>
<keyword evidence="17" id="KW-1185">Reference proteome</keyword>
<keyword evidence="10 12" id="KW-0407">Ion channel</keyword>
<dbReference type="Gene3D" id="1.10.287.70">
    <property type="match status" value="1"/>
</dbReference>
<accession>A0ABN9Y7Z9</accession>
<evidence type="ECO:0000256" key="12">
    <source>
        <dbReference type="RuleBase" id="RU003822"/>
    </source>
</evidence>
<keyword evidence="4 12" id="KW-0812">Transmembrane</keyword>
<evidence type="ECO:0000256" key="3">
    <source>
        <dbReference type="ARBA" id="ARBA00022538"/>
    </source>
</evidence>
<reference evidence="16" key="1">
    <citation type="submission" date="2023-10" db="EMBL/GenBank/DDBJ databases">
        <authorList>
            <person name="Chen Y."/>
            <person name="Shah S."/>
            <person name="Dougan E. K."/>
            <person name="Thang M."/>
            <person name="Chan C."/>
        </authorList>
    </citation>
    <scope>NUCLEOTIDE SEQUENCE [LARGE SCALE GENOMIC DNA]</scope>
</reference>
<dbReference type="InterPro" id="IPR014756">
    <property type="entry name" value="Ig_E-set"/>
</dbReference>
<dbReference type="Pfam" id="PF17655">
    <property type="entry name" value="IRK_C"/>
    <property type="match status" value="1"/>
</dbReference>
<comment type="caution">
    <text evidence="16">The sequence shown here is derived from an EMBL/GenBank/DDBJ whole genome shotgun (WGS) entry which is preliminary data.</text>
</comment>
<feature type="region of interest" description="Disordered" evidence="13">
    <location>
        <begin position="1"/>
        <end position="93"/>
    </location>
</feature>